<name>A0ABP1F8Z2_9FLAO</name>
<evidence type="ECO:0000313" key="2">
    <source>
        <dbReference type="Proteomes" id="UP001497602"/>
    </source>
</evidence>
<evidence type="ECO:0000313" key="1">
    <source>
        <dbReference type="EMBL" id="CAL2104832.1"/>
    </source>
</evidence>
<sequence length="45" mass="5585">MHEPCEKRLKHKADFRERATFSVDYEVIEIFRFENKPNKKYIKRG</sequence>
<dbReference type="EMBL" id="CAXJRC010000001">
    <property type="protein sequence ID" value="CAL2104832.1"/>
    <property type="molecule type" value="Genomic_DNA"/>
</dbReference>
<accession>A0ABP1F8Z2</accession>
<proteinExistence type="predicted"/>
<reference evidence="1 2" key="1">
    <citation type="submission" date="2024-05" db="EMBL/GenBank/DDBJ databases">
        <authorList>
            <person name="Duchaud E."/>
        </authorList>
    </citation>
    <scope>NUCLEOTIDE SEQUENCE [LARGE SCALE GENOMIC DNA]</scope>
    <source>
        <strain evidence="1">Ena-SAMPLE-TAB-13-05-2024-13:56:06:370-140305</strain>
    </source>
</reference>
<organism evidence="1 2">
    <name type="scientific">Tenacibaculum vairaonense</name>
    <dbReference type="NCBI Taxonomy" id="3137860"/>
    <lineage>
        <taxon>Bacteria</taxon>
        <taxon>Pseudomonadati</taxon>
        <taxon>Bacteroidota</taxon>
        <taxon>Flavobacteriia</taxon>
        <taxon>Flavobacteriales</taxon>
        <taxon>Flavobacteriaceae</taxon>
        <taxon>Tenacibaculum</taxon>
    </lineage>
</organism>
<dbReference type="Proteomes" id="UP001497602">
    <property type="component" value="Unassembled WGS sequence"/>
</dbReference>
<comment type="caution">
    <text evidence="1">The sequence shown here is derived from an EMBL/GenBank/DDBJ whole genome shotgun (WGS) entry which is preliminary data.</text>
</comment>
<protein>
    <submittedName>
        <fullName evidence="1">Uncharacterized protein</fullName>
    </submittedName>
</protein>
<keyword evidence="2" id="KW-1185">Reference proteome</keyword>
<gene>
    <name evidence="1" type="ORF">T190115A13A_100120</name>
</gene>